<organism evidence="4">
    <name type="scientific">Absidia glauca</name>
    <name type="common">Pin mould</name>
    <dbReference type="NCBI Taxonomy" id="4829"/>
    <lineage>
        <taxon>Eukaryota</taxon>
        <taxon>Fungi</taxon>
        <taxon>Fungi incertae sedis</taxon>
        <taxon>Mucoromycota</taxon>
        <taxon>Mucoromycotina</taxon>
        <taxon>Mucoromycetes</taxon>
        <taxon>Mucorales</taxon>
        <taxon>Cunninghamellaceae</taxon>
        <taxon>Absidia</taxon>
    </lineage>
</organism>
<name>A0A168P7M8_ABSGL</name>
<feature type="compositionally biased region" description="Acidic residues" evidence="1">
    <location>
        <begin position="521"/>
        <end position="560"/>
    </location>
</feature>
<dbReference type="PANTHER" id="PTHR30005:SF0">
    <property type="entry name" value="RETROGRADE REGULATION PROTEIN 2"/>
    <property type="match status" value="1"/>
</dbReference>
<dbReference type="InParanoid" id="A0A168P7M8"/>
<dbReference type="Proteomes" id="UP000078561">
    <property type="component" value="Unassembled WGS sequence"/>
</dbReference>
<dbReference type="Gene3D" id="3.30.420.40">
    <property type="match status" value="1"/>
</dbReference>
<dbReference type="EMBL" id="LT553604">
    <property type="protein sequence ID" value="SAM01897.1"/>
    <property type="molecule type" value="Genomic_DNA"/>
</dbReference>
<feature type="domain" description="RTG2 C-terminal" evidence="3">
    <location>
        <begin position="364"/>
        <end position="498"/>
    </location>
</feature>
<feature type="domain" description="Ppx/GppA phosphatase N-terminal" evidence="2">
    <location>
        <begin position="26"/>
        <end position="347"/>
    </location>
</feature>
<dbReference type="InterPro" id="IPR050273">
    <property type="entry name" value="GppA/Ppx_hydrolase"/>
</dbReference>
<dbReference type="SUPFAM" id="SSF53067">
    <property type="entry name" value="Actin-like ATPase domain"/>
    <property type="match status" value="2"/>
</dbReference>
<dbReference type="InterPro" id="IPR043129">
    <property type="entry name" value="ATPase_NBD"/>
</dbReference>
<dbReference type="FunFam" id="3.30.420.40:FF:000191">
    <property type="entry name" value="Retrograde regulation protein 2"/>
    <property type="match status" value="1"/>
</dbReference>
<dbReference type="STRING" id="4829.A0A168P7M8"/>
<proteinExistence type="predicted"/>
<reference evidence="4" key="1">
    <citation type="submission" date="2016-04" db="EMBL/GenBank/DDBJ databases">
        <authorList>
            <person name="Evans L.H."/>
            <person name="Alamgir A."/>
            <person name="Owens N."/>
            <person name="Weber N.D."/>
            <person name="Virtaneva K."/>
            <person name="Barbian K."/>
            <person name="Babar A."/>
            <person name="Rosenke K."/>
        </authorList>
    </citation>
    <scope>NUCLEOTIDE SEQUENCE [LARGE SCALE GENOMIC DNA]</scope>
    <source>
        <strain evidence="4">CBS 101.48</strain>
    </source>
</reference>
<dbReference type="InterPro" id="IPR057512">
    <property type="entry name" value="RTG2_C"/>
</dbReference>
<dbReference type="Gene3D" id="3.30.420.150">
    <property type="entry name" value="Exopolyphosphatase. Domain 2"/>
    <property type="match status" value="1"/>
</dbReference>
<evidence type="ECO:0000313" key="5">
    <source>
        <dbReference type="Proteomes" id="UP000078561"/>
    </source>
</evidence>
<evidence type="ECO:0000259" key="3">
    <source>
        <dbReference type="Pfam" id="PF23566"/>
    </source>
</evidence>
<dbReference type="AlphaFoldDB" id="A0A168P7M8"/>
<keyword evidence="5" id="KW-1185">Reference proteome</keyword>
<dbReference type="Gene3D" id="1.10.3210.10">
    <property type="entry name" value="Hypothetical protein af1432"/>
    <property type="match status" value="1"/>
</dbReference>
<dbReference type="PANTHER" id="PTHR30005">
    <property type="entry name" value="EXOPOLYPHOSPHATASE"/>
    <property type="match status" value="1"/>
</dbReference>
<evidence type="ECO:0000259" key="2">
    <source>
        <dbReference type="Pfam" id="PF02541"/>
    </source>
</evidence>
<protein>
    <submittedName>
        <fullName evidence="4">Uncharacterized protein</fullName>
    </submittedName>
</protein>
<evidence type="ECO:0000313" key="4">
    <source>
        <dbReference type="EMBL" id="SAM01897.1"/>
    </source>
</evidence>
<evidence type="ECO:0000256" key="1">
    <source>
        <dbReference type="SAM" id="MobiDB-lite"/>
    </source>
</evidence>
<gene>
    <name evidence="4" type="primary">ABSGL_07647.1 scaffold 8929</name>
</gene>
<dbReference type="Pfam" id="PF02541">
    <property type="entry name" value="Ppx-GppA"/>
    <property type="match status" value="1"/>
</dbReference>
<accession>A0A168P7M8</accession>
<sequence length="631" mass="69290">MTNISTEGPIAIVDMGSNGIRFGIVSSLSRHLPVAYEERAPISLLEVQGEDKIIPSDTIQQVVNSFLRFKALCQDAHVPPANVRVIATEATRIAANAEEFLDAIYQATGWTVTLLSKQQEALISASGIVESFYSVNGLTSDCGGGSVELSYVISGPRGGKHNSTGFQAAQAPVSLPYGAMALKRRLLQCDGKKERQALYDEVKTALRQALHETQPPAQLQHGKGDNDGYELYMSGGGFRALGYLSMARKSHKIHGSKHKRQPHYPIPMINGYTISGKALKKLVHRYNDKKFDDVVRQVQGFRISKRRAEMMPAVCFLVSAMVEAIPIRRVHFSEGGVRQGICYQMLPACEQAMDPLMTSVKAYVATSDFALRDEDFEAIYHVLKAALVPGPYLDPAHPLQLFRLLPAAIYLANLTSHYPKESRAYVAFHIPLPSGPLANVPGLTHKERATLAILLAYRQGGAIPDPIFYKVQGIVGKKGIAVCKYLGRLMELVFTVSPLQPGVGLIRSGLTFNTTLTEARDDSDDASDLDGMDSDGSDTEDDRNHDDDDDDDDDDDEEADATTSVNQYPSLKLRIQLPQETSILLNAPSVMSLMEKLDKKVNTRKFDMDGAEKKIRCPSLFSVDITHGHVE</sequence>
<dbReference type="Pfam" id="PF23566">
    <property type="entry name" value="RTG2_C"/>
    <property type="match status" value="1"/>
</dbReference>
<dbReference type="InterPro" id="IPR003695">
    <property type="entry name" value="Ppx_GppA_N"/>
</dbReference>
<dbReference type="OMA" id="GWGYMLM"/>
<dbReference type="OrthoDB" id="2014654at2759"/>
<dbReference type="GO" id="GO:0006357">
    <property type="term" value="P:regulation of transcription by RNA polymerase II"/>
    <property type="evidence" value="ECO:0007669"/>
    <property type="project" value="TreeGrafter"/>
</dbReference>
<feature type="region of interest" description="Disordered" evidence="1">
    <location>
        <begin position="519"/>
        <end position="567"/>
    </location>
</feature>